<evidence type="ECO:0000256" key="3">
    <source>
        <dbReference type="ARBA" id="ARBA00022989"/>
    </source>
</evidence>
<feature type="transmembrane region" description="Helical" evidence="5">
    <location>
        <begin position="129"/>
        <end position="159"/>
    </location>
</feature>
<feature type="transmembrane region" description="Helical" evidence="5">
    <location>
        <begin position="268"/>
        <end position="287"/>
    </location>
</feature>
<keyword evidence="7" id="KW-0150">Chloroplast</keyword>
<keyword evidence="7" id="KW-0934">Plastid</keyword>
<geneLocation type="chloroplast" evidence="7"/>
<evidence type="ECO:0000256" key="2">
    <source>
        <dbReference type="ARBA" id="ARBA00022692"/>
    </source>
</evidence>
<feature type="transmembrane region" description="Helical" evidence="5">
    <location>
        <begin position="196"/>
        <end position="215"/>
    </location>
</feature>
<sequence>MLVDYSNTVLRPRPIAILYSNTNFYSNILQETYALSKRLFIQLKRRSSTFFAGIIQPLLWLILFGALFSNVSGEQFGTYLKYNTFLSAGVIVFTAFTGGLNSGLPIIFDREFGFFNRLLSSPLNSRFSIFIATSYFIIVVTLIQISSIILCTELLGVHIPNIKGFFIIFNIIFIVTIGITLISISLAFLLSGHIQLLALILVINLPVLFSSTALAPLNIMPNWLKIIASVNPLTYAIETIRYVYLSVNVNCSIPIIQTIWGNLSIAKIFFYLIELDVIIVLLLLQLLKNKFR</sequence>
<dbReference type="PANTHER" id="PTHR43077">
    <property type="entry name" value="TRANSPORT PERMEASE YVFS-RELATED"/>
    <property type="match status" value="1"/>
</dbReference>
<dbReference type="InterPro" id="IPR051328">
    <property type="entry name" value="T7SS_ABC-Transporter"/>
</dbReference>
<keyword evidence="4 5" id="KW-0472">Membrane</keyword>
<dbReference type="RefSeq" id="YP_009402777.1">
    <property type="nucleotide sequence ID" value="NC_035350.1"/>
</dbReference>
<keyword evidence="3 5" id="KW-1133">Transmembrane helix</keyword>
<dbReference type="InterPro" id="IPR000412">
    <property type="entry name" value="ABC_2_transport"/>
</dbReference>
<feature type="transmembrane region" description="Helical" evidence="5">
    <location>
        <begin position="88"/>
        <end position="108"/>
    </location>
</feature>
<evidence type="ECO:0000259" key="6">
    <source>
        <dbReference type="PROSITE" id="PS51012"/>
    </source>
</evidence>
<dbReference type="GeneID" id="33366797"/>
<feature type="transmembrane region" description="Helical" evidence="5">
    <location>
        <begin position="165"/>
        <end position="189"/>
    </location>
</feature>
<dbReference type="GO" id="GO:0140359">
    <property type="term" value="F:ABC-type transporter activity"/>
    <property type="evidence" value="ECO:0007669"/>
    <property type="project" value="InterPro"/>
</dbReference>
<dbReference type="PROSITE" id="PS51012">
    <property type="entry name" value="ABC_TM2"/>
    <property type="match status" value="1"/>
</dbReference>
<dbReference type="GO" id="GO:0043190">
    <property type="term" value="C:ATP-binding cassette (ABC) transporter complex"/>
    <property type="evidence" value="ECO:0007669"/>
    <property type="project" value="InterPro"/>
</dbReference>
<evidence type="ECO:0000313" key="7">
    <source>
        <dbReference type="EMBL" id="ARX96126.1"/>
    </source>
</evidence>
<accession>A0A1Z1XBC7</accession>
<comment type="subcellular location">
    <subcellularLocation>
        <location evidence="1">Membrane</location>
        <topology evidence="1">Multi-pass membrane protein</topology>
    </subcellularLocation>
</comment>
<feature type="transmembrane region" description="Helical" evidence="5">
    <location>
        <begin position="48"/>
        <end position="68"/>
    </location>
</feature>
<dbReference type="AlphaFoldDB" id="A0A1Z1XBC7"/>
<dbReference type="InterPro" id="IPR013525">
    <property type="entry name" value="ABC2_TM"/>
</dbReference>
<dbReference type="PANTHER" id="PTHR43077:SF10">
    <property type="entry name" value="TRANSPORT PERMEASE PROTEIN"/>
    <property type="match status" value="1"/>
</dbReference>
<keyword evidence="2 5" id="KW-0812">Transmembrane</keyword>
<protein>
    <submittedName>
        <fullName evidence="7">Multidrug ABC transporter permease</fullName>
    </submittedName>
</protein>
<name>A0A1Z1XBC7_9RHOD</name>
<proteinExistence type="predicted"/>
<feature type="domain" description="ABC transmembrane type-2" evidence="6">
    <location>
        <begin position="48"/>
        <end position="290"/>
    </location>
</feature>
<evidence type="ECO:0000256" key="5">
    <source>
        <dbReference type="SAM" id="Phobius"/>
    </source>
</evidence>
<reference evidence="7" key="1">
    <citation type="submission" date="2016-11" db="EMBL/GenBank/DDBJ databases">
        <title>Chloroplast genome of compsopogon caeruleus.</title>
        <authorList>
            <person name="Nan F."/>
        </authorList>
    </citation>
    <scope>NUCLEOTIDE SEQUENCE</scope>
</reference>
<evidence type="ECO:0000256" key="4">
    <source>
        <dbReference type="ARBA" id="ARBA00023136"/>
    </source>
</evidence>
<organism evidence="7">
    <name type="scientific">Compsopogon caeruleus</name>
    <dbReference type="NCBI Taxonomy" id="31354"/>
    <lineage>
        <taxon>Eukaryota</taxon>
        <taxon>Rhodophyta</taxon>
        <taxon>Compsopogonophyceae</taxon>
        <taxon>Compsopogonales</taxon>
        <taxon>Compsopogonaceae</taxon>
        <taxon>Compsopogon</taxon>
    </lineage>
</organism>
<dbReference type="PIRSF" id="PIRSF006648">
    <property type="entry name" value="DrrB"/>
    <property type="match status" value="1"/>
</dbReference>
<dbReference type="InterPro" id="IPR047817">
    <property type="entry name" value="ABC2_TM_bact-type"/>
</dbReference>
<gene>
    <name evidence="7" type="primary">YadH</name>
</gene>
<dbReference type="Pfam" id="PF01061">
    <property type="entry name" value="ABC2_membrane"/>
    <property type="match status" value="1"/>
</dbReference>
<evidence type="ECO:0000256" key="1">
    <source>
        <dbReference type="ARBA" id="ARBA00004141"/>
    </source>
</evidence>
<dbReference type="EMBL" id="KY083067">
    <property type="protein sequence ID" value="ARX96126.1"/>
    <property type="molecule type" value="Genomic_DNA"/>
</dbReference>